<accession>A0A8H4C9W9</accession>
<proteinExistence type="predicted"/>
<feature type="transmembrane region" description="Helical" evidence="1">
    <location>
        <begin position="418"/>
        <end position="440"/>
    </location>
</feature>
<keyword evidence="1" id="KW-1133">Transmembrane helix</keyword>
<protein>
    <submittedName>
        <fullName evidence="2">Uncharacterized protein</fullName>
    </submittedName>
</protein>
<keyword evidence="1" id="KW-0812">Transmembrane</keyword>
<dbReference type="RefSeq" id="XP_045259180.1">
    <property type="nucleotide sequence ID" value="XM_045401255.1"/>
</dbReference>
<sequence length="494" mass="55718">MHNSRFSYPISKPYPFRWFTPVALVGGLVLAVLLSLLNLSANGFYLKTVYTSDPNSTEAHANAQLKYLQRWFRQRPFNWQSDVQTECQPHLLSVGDSFFTTNLGFRYTIKAITDPARTSLSTIGYKNNTLQNCMPKESFFLQLRKSDTAAPPAPSRLLSWIDSSILATFNCTIATDDGLMTMTVTNEYRVSGDEIYSYAIEDDYKTHASVWWGTRLLNAYWNGVLVTASRMTKVRDGKKYVVRAHLYYTLDPFETDIQDDKFFNLYWWTGNDDSSGPSKNDLEDDEGYHDYNSNFYVSPSLTEGLHCTKILYSLLSLDLGNCQSPSLLLDDNGLEYAILAPNDSNRAPGGLLNGSASAPDGIERFNRIPSPVPNSTDKHLTDLKDSFDKFHSLMGPLGCKNATIVDQYLCSVPQQKSWGVLLFSILLADLVFLQAAWKILTWTADALVKKDNPEAMSCEGHRTQSESFQPLDSSSAFHHEFRQIPCQPRKVATY</sequence>
<dbReference type="EMBL" id="WVTB01000081">
    <property type="protein sequence ID" value="KAF3800020.1"/>
    <property type="molecule type" value="Genomic_DNA"/>
</dbReference>
<organism evidence="2 3">
    <name type="scientific">Colletotrichum gloeosporioides</name>
    <name type="common">Anthracnose fungus</name>
    <name type="synonym">Glomerella cingulata</name>
    <dbReference type="NCBI Taxonomy" id="474922"/>
    <lineage>
        <taxon>Eukaryota</taxon>
        <taxon>Fungi</taxon>
        <taxon>Dikarya</taxon>
        <taxon>Ascomycota</taxon>
        <taxon>Pezizomycotina</taxon>
        <taxon>Sordariomycetes</taxon>
        <taxon>Hypocreomycetidae</taxon>
        <taxon>Glomerellales</taxon>
        <taxon>Glomerellaceae</taxon>
        <taxon>Colletotrichum</taxon>
        <taxon>Colletotrichum gloeosporioides species complex</taxon>
    </lineage>
</organism>
<evidence type="ECO:0000256" key="1">
    <source>
        <dbReference type="SAM" id="Phobius"/>
    </source>
</evidence>
<gene>
    <name evidence="2" type="ORF">GCG54_00001131</name>
</gene>
<evidence type="ECO:0000313" key="3">
    <source>
        <dbReference type="Proteomes" id="UP000613401"/>
    </source>
</evidence>
<evidence type="ECO:0000313" key="2">
    <source>
        <dbReference type="EMBL" id="KAF3800020.1"/>
    </source>
</evidence>
<dbReference type="Proteomes" id="UP000613401">
    <property type="component" value="Unassembled WGS sequence"/>
</dbReference>
<name>A0A8H4C9W9_COLGL</name>
<reference evidence="2" key="2">
    <citation type="submission" date="2020-03" db="EMBL/GenBank/DDBJ databases">
        <authorList>
            <person name="Fu F.-F."/>
            <person name="Chen J."/>
        </authorList>
    </citation>
    <scope>NUCLEOTIDE SEQUENCE</scope>
    <source>
        <strain evidence="2">Lc1</strain>
    </source>
</reference>
<reference evidence="2" key="1">
    <citation type="journal article" date="2020" name="Phytopathology">
        <title>Genome sequence and comparative analysis of Colletotrichum gloeosporioides isolated from Liriodendron leaves.</title>
        <authorList>
            <person name="Fu F.F."/>
            <person name="Hao Z."/>
            <person name="Wang P."/>
            <person name="Lu Y."/>
            <person name="Xue L.J."/>
            <person name="Wei G."/>
            <person name="Tian Y."/>
            <person name="Baishi H."/>
            <person name="Xu H."/>
            <person name="Shi J."/>
            <person name="Cheng T."/>
            <person name="Wang G."/>
            <person name="Yi Y."/>
            <person name="Chen J."/>
        </authorList>
    </citation>
    <scope>NUCLEOTIDE SEQUENCE</scope>
    <source>
        <strain evidence="2">Lc1</strain>
    </source>
</reference>
<dbReference type="AlphaFoldDB" id="A0A8H4C9W9"/>
<dbReference type="GeneID" id="69008301"/>
<keyword evidence="3" id="KW-1185">Reference proteome</keyword>
<comment type="caution">
    <text evidence="2">The sequence shown here is derived from an EMBL/GenBank/DDBJ whole genome shotgun (WGS) entry which is preliminary data.</text>
</comment>
<keyword evidence="1" id="KW-0472">Membrane</keyword>